<accession>D7CQJ8</accession>
<dbReference type="PANTHER" id="PTHR43525">
    <property type="entry name" value="PROTEIN MALY"/>
    <property type="match status" value="1"/>
</dbReference>
<keyword evidence="8" id="KW-1185">Reference proteome</keyword>
<dbReference type="CDD" id="cd00609">
    <property type="entry name" value="AAT_like"/>
    <property type="match status" value="1"/>
</dbReference>
<dbReference type="SUPFAM" id="SSF53383">
    <property type="entry name" value="PLP-dependent transferases"/>
    <property type="match status" value="1"/>
</dbReference>
<dbReference type="STRING" id="649638.Trad_1866"/>
<dbReference type="EC" id="4.4.1.13" evidence="2"/>
<dbReference type="InterPro" id="IPR027619">
    <property type="entry name" value="C-S_lyase_PatB-like"/>
</dbReference>
<dbReference type="Proteomes" id="UP000000379">
    <property type="component" value="Chromosome"/>
</dbReference>
<dbReference type="AlphaFoldDB" id="D7CQJ8"/>
<comment type="cofactor">
    <cofactor evidence="1">
        <name>pyridoxal 5'-phosphate</name>
        <dbReference type="ChEBI" id="CHEBI:597326"/>
    </cofactor>
</comment>
<dbReference type="Gene3D" id="3.90.1150.10">
    <property type="entry name" value="Aspartate Aminotransferase, domain 1"/>
    <property type="match status" value="1"/>
</dbReference>
<keyword evidence="3" id="KW-0663">Pyridoxal phosphate</keyword>
<evidence type="ECO:0000313" key="8">
    <source>
        <dbReference type="Proteomes" id="UP000000379"/>
    </source>
</evidence>
<evidence type="ECO:0000256" key="1">
    <source>
        <dbReference type="ARBA" id="ARBA00001933"/>
    </source>
</evidence>
<dbReference type="EMBL" id="CP002049">
    <property type="protein sequence ID" value="ADI14982.1"/>
    <property type="molecule type" value="Genomic_DNA"/>
</dbReference>
<evidence type="ECO:0000256" key="5">
    <source>
        <dbReference type="ARBA" id="ARBA00037974"/>
    </source>
</evidence>
<dbReference type="InterPro" id="IPR015421">
    <property type="entry name" value="PyrdxlP-dep_Trfase_major"/>
</dbReference>
<dbReference type="InterPro" id="IPR051798">
    <property type="entry name" value="Class-II_PLP-Dep_Aminotrans"/>
</dbReference>
<dbReference type="InterPro" id="IPR004839">
    <property type="entry name" value="Aminotransferase_I/II_large"/>
</dbReference>
<dbReference type="GO" id="GO:0047804">
    <property type="term" value="F:cysteine-S-conjugate beta-lyase activity"/>
    <property type="evidence" value="ECO:0007669"/>
    <property type="project" value="UniProtKB-EC"/>
</dbReference>
<dbReference type="Gene3D" id="3.40.640.10">
    <property type="entry name" value="Type I PLP-dependent aspartate aminotransferase-like (Major domain)"/>
    <property type="match status" value="1"/>
</dbReference>
<dbReference type="NCBIfam" id="TIGR04350">
    <property type="entry name" value="C_S_lyase_PatB"/>
    <property type="match status" value="1"/>
</dbReference>
<evidence type="ECO:0000256" key="3">
    <source>
        <dbReference type="ARBA" id="ARBA00022898"/>
    </source>
</evidence>
<reference evidence="8" key="1">
    <citation type="submission" date="2010-05" db="EMBL/GenBank/DDBJ databases">
        <title>The complete genome of Truepera radiovictris DSM 17093.</title>
        <authorList>
            <consortium name="US DOE Joint Genome Institute (JGI-PGF)"/>
            <person name="Lucas S."/>
            <person name="Copeland A."/>
            <person name="Lapidus A."/>
            <person name="Glavina del Rio T."/>
            <person name="Dalin E."/>
            <person name="Tice H."/>
            <person name="Bruce D."/>
            <person name="Goodwin L."/>
            <person name="Pitluck S."/>
            <person name="Kyrpides N."/>
            <person name="Mavromatis K."/>
            <person name="Ovchinnikova G."/>
            <person name="Munk A.C."/>
            <person name="Detter J.C."/>
            <person name="Han C."/>
            <person name="Tapia R."/>
            <person name="Land M."/>
            <person name="Hauser L."/>
            <person name="Markowitz V."/>
            <person name="Cheng J.-F."/>
            <person name="Hugenholtz P."/>
            <person name="Woyke T."/>
            <person name="Wu D."/>
            <person name="Tindall B."/>
            <person name="Pomrenke H.G."/>
            <person name="Brambilla E."/>
            <person name="Klenk H.-P."/>
            <person name="Eisen J.A."/>
        </authorList>
    </citation>
    <scope>NUCLEOTIDE SEQUENCE [LARGE SCALE GENOMIC DNA]</scope>
    <source>
        <strain evidence="8">DSM 17093 / CIP 108686 / LMG 22925 / RQ-24</strain>
    </source>
</reference>
<protein>
    <recommendedName>
        <fullName evidence="2">cysteine-S-conjugate beta-lyase</fullName>
        <ecNumber evidence="2">4.4.1.13</ecNumber>
    </recommendedName>
</protein>
<comment type="similarity">
    <text evidence="5">Belongs to the class-II pyridoxal-phosphate-dependent aminotransferase family. MalY/PatB cystathionine beta-lyase subfamily.</text>
</comment>
<evidence type="ECO:0000313" key="7">
    <source>
        <dbReference type="EMBL" id="ADI14982.1"/>
    </source>
</evidence>
<dbReference type="RefSeq" id="WP_013178348.1">
    <property type="nucleotide sequence ID" value="NC_014221.1"/>
</dbReference>
<organism evidence="7 8">
    <name type="scientific">Truepera radiovictrix (strain DSM 17093 / CIP 108686 / LMG 22925 / RQ-24)</name>
    <dbReference type="NCBI Taxonomy" id="649638"/>
    <lineage>
        <taxon>Bacteria</taxon>
        <taxon>Thermotogati</taxon>
        <taxon>Deinococcota</taxon>
        <taxon>Deinococci</taxon>
        <taxon>Trueperales</taxon>
        <taxon>Trueperaceae</taxon>
        <taxon>Truepera</taxon>
    </lineage>
</organism>
<keyword evidence="7" id="KW-0808">Transferase</keyword>
<dbReference type="HOGENOM" id="CLU_017584_15_0_0"/>
<evidence type="ECO:0000259" key="6">
    <source>
        <dbReference type="Pfam" id="PF00155"/>
    </source>
</evidence>
<dbReference type="eggNOG" id="COG1168">
    <property type="taxonomic scope" value="Bacteria"/>
</dbReference>
<evidence type="ECO:0000256" key="2">
    <source>
        <dbReference type="ARBA" id="ARBA00012224"/>
    </source>
</evidence>
<reference evidence="7 8" key="2">
    <citation type="journal article" date="2011" name="Stand. Genomic Sci.">
        <title>Complete genome sequence of Truepera radiovictrix type strain (RQ-24).</title>
        <authorList>
            <person name="Ivanova N."/>
            <person name="Rohde C."/>
            <person name="Munk C."/>
            <person name="Nolan M."/>
            <person name="Lucas S."/>
            <person name="Del Rio T.G."/>
            <person name="Tice H."/>
            <person name="Deshpande S."/>
            <person name="Cheng J.F."/>
            <person name="Tapia R."/>
            <person name="Han C."/>
            <person name="Goodwin L."/>
            <person name="Pitluck S."/>
            <person name="Liolios K."/>
            <person name="Mavromatis K."/>
            <person name="Mikhailova N."/>
            <person name="Pati A."/>
            <person name="Chen A."/>
            <person name="Palaniappan K."/>
            <person name="Land M."/>
            <person name="Hauser L."/>
            <person name="Chang Y.J."/>
            <person name="Jeffries C.D."/>
            <person name="Brambilla E."/>
            <person name="Rohde M."/>
            <person name="Goker M."/>
            <person name="Tindall B.J."/>
            <person name="Woyke T."/>
            <person name="Bristow J."/>
            <person name="Eisen J.A."/>
            <person name="Markowitz V."/>
            <person name="Hugenholtz P."/>
            <person name="Kyrpides N.C."/>
            <person name="Klenk H.P."/>
            <person name="Lapidus A."/>
        </authorList>
    </citation>
    <scope>NUCLEOTIDE SEQUENCE [LARGE SCALE GENOMIC DNA]</scope>
    <source>
        <strain evidence="8">DSM 17093 / CIP 108686 / LMG 22925 / RQ-24</strain>
    </source>
</reference>
<dbReference type="PANTHER" id="PTHR43525:SF1">
    <property type="entry name" value="PROTEIN MALY"/>
    <property type="match status" value="1"/>
</dbReference>
<sequence>MHPFDRLTLETLRAKSCLKWTHYSALQGARDVLPLWVADMDFPPAQAIIGALEARARSGNLGYPAGYPGGEPGLQAAVAAWLDARHGWRVAESDIWPLHGVIPGLYLGVRALASSGEAVVLQPPLYPPFMAAVADTGRETQHNPLVWTGTQWAFDLDQLDALIRPHTRALVLCNPHNPTGRVFSREELAALAELVLRHRLWVISDELHSDLVYPGAQHVPFASLGDEVAERTVTLLGPTKSFNLAGLKVGFVITQNAALRKRLERLGAGLVTPPNVMAQAAARAAYTQGAGWLEDTLAYLQRNRDLVTRFVEAYLPGSAYAPPEGTYLAWLDLRGLGLGETLYERLLACGVGLSEGRHNGPGGEGFARLNFATTTTILEEALERLRGGLRLG</sequence>
<dbReference type="InterPro" id="IPR015424">
    <property type="entry name" value="PyrdxlP-dep_Trfase"/>
</dbReference>
<evidence type="ECO:0000256" key="4">
    <source>
        <dbReference type="ARBA" id="ARBA00023239"/>
    </source>
</evidence>
<dbReference type="GO" id="GO:0008483">
    <property type="term" value="F:transaminase activity"/>
    <property type="evidence" value="ECO:0007669"/>
    <property type="project" value="UniProtKB-KW"/>
</dbReference>
<dbReference type="Pfam" id="PF00155">
    <property type="entry name" value="Aminotran_1_2"/>
    <property type="match status" value="1"/>
</dbReference>
<gene>
    <name evidence="7" type="ordered locus">Trad_1866</name>
</gene>
<dbReference type="InterPro" id="IPR015422">
    <property type="entry name" value="PyrdxlP-dep_Trfase_small"/>
</dbReference>
<keyword evidence="7" id="KW-0032">Aminotransferase</keyword>
<name>D7CQJ8_TRURR</name>
<proteinExistence type="inferred from homology"/>
<keyword evidence="4" id="KW-0456">Lyase</keyword>
<feature type="domain" description="Aminotransferase class I/classII large" evidence="6">
    <location>
        <begin position="31"/>
        <end position="385"/>
    </location>
</feature>
<dbReference type="GO" id="GO:0030170">
    <property type="term" value="F:pyridoxal phosphate binding"/>
    <property type="evidence" value="ECO:0007669"/>
    <property type="project" value="InterPro"/>
</dbReference>
<dbReference type="KEGG" id="tra:Trad_1866"/>